<gene>
    <name evidence="1" type="ORF">PAQ31011_03328</name>
</gene>
<organism evidence="1 2">
    <name type="scientific">Pandoraea aquatica</name>
    <dbReference type="NCBI Taxonomy" id="2508290"/>
    <lineage>
        <taxon>Bacteria</taxon>
        <taxon>Pseudomonadati</taxon>
        <taxon>Pseudomonadota</taxon>
        <taxon>Betaproteobacteria</taxon>
        <taxon>Burkholderiales</taxon>
        <taxon>Burkholderiaceae</taxon>
        <taxon>Pandoraea</taxon>
    </lineage>
</organism>
<dbReference type="Gene3D" id="2.80.10.50">
    <property type="match status" value="2"/>
</dbReference>
<dbReference type="NCBIfam" id="TIGR02608">
    <property type="entry name" value="delta_60_rpt"/>
    <property type="match status" value="3"/>
</dbReference>
<reference evidence="1 2" key="1">
    <citation type="submission" date="2019-08" db="EMBL/GenBank/DDBJ databases">
        <authorList>
            <person name="Peeters C."/>
        </authorList>
    </citation>
    <scope>NUCLEOTIDE SEQUENCE [LARGE SCALE GENOMIC DNA]</scope>
    <source>
        <strain evidence="1 2">LMG 31011</strain>
    </source>
</reference>
<protein>
    <submittedName>
        <fullName evidence="1">Uncharacterized protein</fullName>
    </submittedName>
</protein>
<dbReference type="Proteomes" id="UP000366819">
    <property type="component" value="Unassembled WGS sequence"/>
</dbReference>
<dbReference type="Pfam" id="PF17164">
    <property type="entry name" value="DUF5122"/>
    <property type="match status" value="1"/>
</dbReference>
<dbReference type="OrthoDB" id="6876366at2"/>
<dbReference type="RefSeq" id="WP_150576811.1">
    <property type="nucleotide sequence ID" value="NZ_CABPSN010000004.1"/>
</dbReference>
<dbReference type="AlphaFoldDB" id="A0A5E4WMT7"/>
<evidence type="ECO:0000313" key="2">
    <source>
        <dbReference type="Proteomes" id="UP000366819"/>
    </source>
</evidence>
<proteinExistence type="predicted"/>
<evidence type="ECO:0000313" key="1">
    <source>
        <dbReference type="EMBL" id="VVE24335.1"/>
    </source>
</evidence>
<sequence>MSKSPRSGEIDLTFGNNGRVDIVTDAEIIGKAKRQPDGKILTVASREGLLGVQTFRHLENGSPDPSYPAEGVITPLPDVPGIRLQMQDFHRATDGRNVIGASLQRQQTSFHTVMVFFAVFTDGKLDPDFGTNGRTLLEIPGVMSTQTTSMVLMPLNKPTALGRAMNTQTSGFSFAVRFSPFGRLDPSFGVNGISRDFPETATLDVLHALPDGRMAIAGSLNRTETLGMVSRYTDAGSPDTTYGNNGHVYLDFSGQLPGTEEWPITVSSLSPDSSHVVAGYTVDGGKSVVWVSRVTPEGRPDASFNDGNPVASSHGPFGHTLASIAVQADGKVVTGGTTVLDLRSTLERLTVDGKPDATFGENGVVIVPSDDGGERLRHIEVQPDGKLLVTTSADSSIRIRRFHM</sequence>
<accession>A0A5E4WMT7</accession>
<dbReference type="InterPro" id="IPR011047">
    <property type="entry name" value="Quinoprotein_ADH-like_sf"/>
</dbReference>
<keyword evidence="2" id="KW-1185">Reference proteome</keyword>
<dbReference type="SUPFAM" id="SSF50998">
    <property type="entry name" value="Quinoprotein alcohol dehydrogenase-like"/>
    <property type="match status" value="1"/>
</dbReference>
<dbReference type="InterPro" id="IPR013431">
    <property type="entry name" value="Delta_60_rpt"/>
</dbReference>
<dbReference type="EMBL" id="CABPSN010000004">
    <property type="protein sequence ID" value="VVE24335.1"/>
    <property type="molecule type" value="Genomic_DNA"/>
</dbReference>
<name>A0A5E4WMT7_9BURK</name>